<reference evidence="1 2" key="1">
    <citation type="journal article" date="2024" name="BMC Genomics">
        <title>De novo assembly and annotation of Popillia japonica's genome with initial clues to its potential as an invasive pest.</title>
        <authorList>
            <person name="Cucini C."/>
            <person name="Boschi S."/>
            <person name="Funari R."/>
            <person name="Cardaioli E."/>
            <person name="Iannotti N."/>
            <person name="Marturano G."/>
            <person name="Paoli F."/>
            <person name="Bruttini M."/>
            <person name="Carapelli A."/>
            <person name="Frati F."/>
            <person name="Nardi F."/>
        </authorList>
    </citation>
    <scope>NUCLEOTIDE SEQUENCE [LARGE SCALE GENOMIC DNA]</scope>
    <source>
        <strain evidence="1">DMR45628</strain>
    </source>
</reference>
<evidence type="ECO:0000313" key="2">
    <source>
        <dbReference type="Proteomes" id="UP001458880"/>
    </source>
</evidence>
<dbReference type="Proteomes" id="UP001458880">
    <property type="component" value="Unassembled WGS sequence"/>
</dbReference>
<protein>
    <submittedName>
        <fullName evidence="1">Uncharacterized protein</fullName>
    </submittedName>
</protein>
<dbReference type="EMBL" id="JASPKY010000027">
    <property type="protein sequence ID" value="KAK9751534.1"/>
    <property type="molecule type" value="Genomic_DNA"/>
</dbReference>
<evidence type="ECO:0000313" key="1">
    <source>
        <dbReference type="EMBL" id="KAK9751534.1"/>
    </source>
</evidence>
<keyword evidence="2" id="KW-1185">Reference proteome</keyword>
<organism evidence="1 2">
    <name type="scientific">Popillia japonica</name>
    <name type="common">Japanese beetle</name>
    <dbReference type="NCBI Taxonomy" id="7064"/>
    <lineage>
        <taxon>Eukaryota</taxon>
        <taxon>Metazoa</taxon>
        <taxon>Ecdysozoa</taxon>
        <taxon>Arthropoda</taxon>
        <taxon>Hexapoda</taxon>
        <taxon>Insecta</taxon>
        <taxon>Pterygota</taxon>
        <taxon>Neoptera</taxon>
        <taxon>Endopterygota</taxon>
        <taxon>Coleoptera</taxon>
        <taxon>Polyphaga</taxon>
        <taxon>Scarabaeiformia</taxon>
        <taxon>Scarabaeidae</taxon>
        <taxon>Rutelinae</taxon>
        <taxon>Popillia</taxon>
    </lineage>
</organism>
<sequence length="113" mass="13258">MRSLLDKAGQRILYTLYRLNEDYSGKNIKFYSIGFNSFNEKGLVLPGAKMSDKFDLKHAFIVNLPTLESLESVHRLKISFLDEEVWCQCRKCLKTSDTSFCSNCRRPMYTRMR</sequence>
<name>A0AAW1MYQ2_POPJA</name>
<accession>A0AAW1MYQ2</accession>
<dbReference type="AlphaFoldDB" id="A0AAW1MYQ2"/>
<proteinExistence type="predicted"/>
<gene>
    <name evidence="1" type="ORF">QE152_g4941</name>
</gene>
<comment type="caution">
    <text evidence="1">The sequence shown here is derived from an EMBL/GenBank/DDBJ whole genome shotgun (WGS) entry which is preliminary data.</text>
</comment>